<name>A0A0G0MT41_9BACT</name>
<dbReference type="EMBL" id="LBWK01000001">
    <property type="protein sequence ID" value="KKR06338.1"/>
    <property type="molecule type" value="Genomic_DNA"/>
</dbReference>
<comment type="caution">
    <text evidence="1">The sequence shown here is derived from an EMBL/GenBank/DDBJ whole genome shotgun (WGS) entry which is preliminary data.</text>
</comment>
<proteinExistence type="predicted"/>
<evidence type="ECO:0000313" key="2">
    <source>
        <dbReference type="Proteomes" id="UP000034799"/>
    </source>
</evidence>
<dbReference type="AlphaFoldDB" id="A0A0G0MT41"/>
<accession>A0A0G0MT41</accession>
<reference evidence="1 2" key="1">
    <citation type="journal article" date="2015" name="Nature">
        <title>rRNA introns, odd ribosomes, and small enigmatic genomes across a large radiation of phyla.</title>
        <authorList>
            <person name="Brown C.T."/>
            <person name="Hug L.A."/>
            <person name="Thomas B.C."/>
            <person name="Sharon I."/>
            <person name="Castelle C.J."/>
            <person name="Singh A."/>
            <person name="Wilkins M.J."/>
            <person name="Williams K.H."/>
            <person name="Banfield J.F."/>
        </authorList>
    </citation>
    <scope>NUCLEOTIDE SEQUENCE [LARGE SCALE GENOMIC DNA]</scope>
</reference>
<sequence>MKRTSLILIIVILISSSLSYLYADNLESPNYKIVDATTNGGGETSTSTGYNLLNTIGSFSGDPRVYSTNYRGGLGAIEIFLANVPQISCFETTSNGSSNCTTGPSYLNTNGMTTVCGPAGCYDRARFEIDTQNNPADTLYGVQISQDNFASDIRYIDGVTFKPKTSNQRTINDYLTKAAWETNAINITGLIAGTEYDLRIVGLHGDFTESEPGPIATATTASTYMTFDLDIDNTSGISAETAPPYIVDFSTSRKLIQTGPPQTAADLIWMDLSTNALGGFALVQKGSSGGLHSTSQSYTIPSDNFDLDGQSEGFGLQTYYTAQERNTSSGNGDLGTVDTVAEYDGSGNVVGKVGQLFIKVFESSKPVLNGRAGMQLKARASGTTPVSSDYTEDITFIMVPRY</sequence>
<dbReference type="Proteomes" id="UP000034799">
    <property type="component" value="Unassembled WGS sequence"/>
</dbReference>
<dbReference type="STRING" id="1619100.UT34_C0001G0378"/>
<protein>
    <submittedName>
        <fullName evidence="1">Uncharacterized protein</fullName>
    </submittedName>
</protein>
<organism evidence="1 2">
    <name type="scientific">candidate division WS6 bacterium GW2011_GWF2_39_15</name>
    <dbReference type="NCBI Taxonomy" id="1619100"/>
    <lineage>
        <taxon>Bacteria</taxon>
        <taxon>Candidatus Dojkabacteria</taxon>
    </lineage>
</organism>
<evidence type="ECO:0000313" key="1">
    <source>
        <dbReference type="EMBL" id="KKR06338.1"/>
    </source>
</evidence>
<gene>
    <name evidence="1" type="ORF">UT34_C0001G0378</name>
</gene>